<evidence type="ECO:0000256" key="1">
    <source>
        <dbReference type="SAM" id="MobiDB-lite"/>
    </source>
</evidence>
<gene>
    <name evidence="2" type="ORF">PCASD_00778</name>
</gene>
<evidence type="ECO:0000313" key="3">
    <source>
        <dbReference type="Proteomes" id="UP000235392"/>
    </source>
</evidence>
<feature type="compositionally biased region" description="Low complexity" evidence="1">
    <location>
        <begin position="105"/>
        <end position="137"/>
    </location>
</feature>
<accession>A0A2N5VL08</accession>
<protein>
    <submittedName>
        <fullName evidence="2">Uncharacterized protein</fullName>
    </submittedName>
</protein>
<comment type="caution">
    <text evidence="2">The sequence shown here is derived from an EMBL/GenBank/DDBJ whole genome shotgun (WGS) entry which is preliminary data.</text>
</comment>
<proteinExistence type="predicted"/>
<evidence type="ECO:0000313" key="2">
    <source>
        <dbReference type="EMBL" id="PLW50671.1"/>
    </source>
</evidence>
<feature type="region of interest" description="Disordered" evidence="1">
    <location>
        <begin position="100"/>
        <end position="137"/>
    </location>
</feature>
<dbReference type="Proteomes" id="UP000235392">
    <property type="component" value="Unassembled WGS sequence"/>
</dbReference>
<feature type="region of interest" description="Disordered" evidence="1">
    <location>
        <begin position="1"/>
        <end position="27"/>
    </location>
</feature>
<dbReference type="AlphaFoldDB" id="A0A2N5VL08"/>
<name>A0A2N5VL08_9BASI</name>
<dbReference type="EMBL" id="PGCI01000009">
    <property type="protein sequence ID" value="PLW50671.1"/>
    <property type="molecule type" value="Genomic_DNA"/>
</dbReference>
<reference evidence="2 3" key="1">
    <citation type="submission" date="2017-11" db="EMBL/GenBank/DDBJ databases">
        <title>De novo assembly and phasing of dikaryotic genomes from two isolates of Puccinia coronata f. sp. avenae, the causal agent of oat crown rust.</title>
        <authorList>
            <person name="Miller M.E."/>
            <person name="Zhang Y."/>
            <person name="Omidvar V."/>
            <person name="Sperschneider J."/>
            <person name="Schwessinger B."/>
            <person name="Raley C."/>
            <person name="Palmer J.M."/>
            <person name="Garnica D."/>
            <person name="Upadhyaya N."/>
            <person name="Rathjen J."/>
            <person name="Taylor J.M."/>
            <person name="Park R.F."/>
            <person name="Dodds P.N."/>
            <person name="Hirsch C.D."/>
            <person name="Kianian S.F."/>
            <person name="Figueroa M."/>
        </authorList>
    </citation>
    <scope>NUCLEOTIDE SEQUENCE [LARGE SCALE GENOMIC DNA]</scope>
    <source>
        <strain evidence="2">12SD80</strain>
    </source>
</reference>
<sequence length="171" mass="18081">MGANARAVCTPAAPKLPRRPSELLPGLSGEVESPKFLCPHLREFKSMQDIRATVSNGKPTGRIGKGGWIDSTRNNSVPPVVGESTQMVLQVRLPTTFRHRHRCTPSDSSSGFGSSQLSPVSSVLRSPTVTPSTSNNSISKVIPLSQVQSSSACRLSVNSPASHPAIAPEPC</sequence>
<organism evidence="2 3">
    <name type="scientific">Puccinia coronata f. sp. avenae</name>
    <dbReference type="NCBI Taxonomy" id="200324"/>
    <lineage>
        <taxon>Eukaryota</taxon>
        <taxon>Fungi</taxon>
        <taxon>Dikarya</taxon>
        <taxon>Basidiomycota</taxon>
        <taxon>Pucciniomycotina</taxon>
        <taxon>Pucciniomycetes</taxon>
        <taxon>Pucciniales</taxon>
        <taxon>Pucciniaceae</taxon>
        <taxon>Puccinia</taxon>
    </lineage>
</organism>